<dbReference type="AlphaFoldDB" id="A0AAV7MVF9"/>
<dbReference type="PANTHER" id="PTHR24092">
    <property type="entry name" value="PROBABLE PHOSPHOLIPID-TRANSPORTING ATPASE"/>
    <property type="match status" value="1"/>
</dbReference>
<dbReference type="PANTHER" id="PTHR24092:SF190">
    <property type="entry name" value="PHOSPHOLIPID-TRANSPORTING ATPASE"/>
    <property type="match status" value="1"/>
</dbReference>
<keyword evidence="4" id="KW-0812">Transmembrane</keyword>
<dbReference type="SUPFAM" id="SSF81665">
    <property type="entry name" value="Calcium ATPase, transmembrane domain M"/>
    <property type="match status" value="1"/>
</dbReference>
<reference evidence="6" key="1">
    <citation type="journal article" date="2022" name="bioRxiv">
        <title>Sequencing and chromosome-scale assembly of the giantPleurodeles waltlgenome.</title>
        <authorList>
            <person name="Brown T."/>
            <person name="Elewa A."/>
            <person name="Iarovenko S."/>
            <person name="Subramanian E."/>
            <person name="Araus A.J."/>
            <person name="Petzold A."/>
            <person name="Susuki M."/>
            <person name="Suzuki K.-i.T."/>
            <person name="Hayashi T."/>
            <person name="Toyoda A."/>
            <person name="Oliveira C."/>
            <person name="Osipova E."/>
            <person name="Leigh N.D."/>
            <person name="Simon A."/>
            <person name="Yun M.H."/>
        </authorList>
    </citation>
    <scope>NUCLEOTIDE SEQUENCE</scope>
    <source>
        <strain evidence="6">20211129_DDA</strain>
        <tissue evidence="6">Liver</tissue>
    </source>
</reference>
<dbReference type="GO" id="GO:0005802">
    <property type="term" value="C:trans-Golgi network"/>
    <property type="evidence" value="ECO:0007669"/>
    <property type="project" value="TreeGrafter"/>
</dbReference>
<feature type="transmembrane region" description="Helical" evidence="4">
    <location>
        <begin position="39"/>
        <end position="59"/>
    </location>
</feature>
<sequence>MFYSSVTGGRSFSRVQGFEEVAGSWLPLAKIVTIFGKEFLLNIILHFYCLAAAHIGVGINGQEGLQAVNASDYALAQFRFLQRLLFVHGRWSSYRICKFLNYYFYKTFAYQLIALWFSIFNAFSAQVMAGFRIPWTCM</sequence>
<dbReference type="Gene3D" id="3.40.50.1000">
    <property type="entry name" value="HAD superfamily/HAD-like"/>
    <property type="match status" value="1"/>
</dbReference>
<organism evidence="6 7">
    <name type="scientific">Pleurodeles waltl</name>
    <name type="common">Iberian ribbed newt</name>
    <dbReference type="NCBI Taxonomy" id="8319"/>
    <lineage>
        <taxon>Eukaryota</taxon>
        <taxon>Metazoa</taxon>
        <taxon>Chordata</taxon>
        <taxon>Craniata</taxon>
        <taxon>Vertebrata</taxon>
        <taxon>Euteleostomi</taxon>
        <taxon>Amphibia</taxon>
        <taxon>Batrachia</taxon>
        <taxon>Caudata</taxon>
        <taxon>Salamandroidea</taxon>
        <taxon>Salamandridae</taxon>
        <taxon>Pleurodelinae</taxon>
        <taxon>Pleurodeles</taxon>
    </lineage>
</organism>
<keyword evidence="2" id="KW-0479">Metal-binding</keyword>
<evidence type="ECO:0000259" key="5">
    <source>
        <dbReference type="Pfam" id="PF16212"/>
    </source>
</evidence>
<comment type="subcellular location">
    <subcellularLocation>
        <location evidence="1">Membrane</location>
        <topology evidence="1">Multi-pass membrane protein</topology>
    </subcellularLocation>
</comment>
<dbReference type="InterPro" id="IPR032630">
    <property type="entry name" value="P_typ_ATPase_c"/>
</dbReference>
<name>A0AAV7MVF9_PLEWA</name>
<keyword evidence="4" id="KW-1133">Transmembrane helix</keyword>
<gene>
    <name evidence="6" type="ORF">NDU88_005112</name>
</gene>
<evidence type="ECO:0000256" key="2">
    <source>
        <dbReference type="ARBA" id="ARBA00022723"/>
    </source>
</evidence>
<dbReference type="GO" id="GO:0005886">
    <property type="term" value="C:plasma membrane"/>
    <property type="evidence" value="ECO:0007669"/>
    <property type="project" value="TreeGrafter"/>
</dbReference>
<dbReference type="Proteomes" id="UP001066276">
    <property type="component" value="Chromosome 9"/>
</dbReference>
<keyword evidence="3" id="KW-0460">Magnesium</keyword>
<keyword evidence="4" id="KW-0472">Membrane</keyword>
<protein>
    <recommendedName>
        <fullName evidence="5">P-type ATPase C-terminal domain-containing protein</fullName>
    </recommendedName>
</protein>
<evidence type="ECO:0000256" key="3">
    <source>
        <dbReference type="ARBA" id="ARBA00022842"/>
    </source>
</evidence>
<dbReference type="GO" id="GO:0045332">
    <property type="term" value="P:phospholipid translocation"/>
    <property type="evidence" value="ECO:0007669"/>
    <property type="project" value="TreeGrafter"/>
</dbReference>
<evidence type="ECO:0000256" key="4">
    <source>
        <dbReference type="SAM" id="Phobius"/>
    </source>
</evidence>
<comment type="caution">
    <text evidence="6">The sequence shown here is derived from an EMBL/GenBank/DDBJ whole genome shotgun (WGS) entry which is preliminary data.</text>
</comment>
<proteinExistence type="predicted"/>
<dbReference type="GO" id="GO:0140326">
    <property type="term" value="F:ATPase-coupled intramembrane lipid transporter activity"/>
    <property type="evidence" value="ECO:0007669"/>
    <property type="project" value="TreeGrafter"/>
</dbReference>
<dbReference type="InterPro" id="IPR023298">
    <property type="entry name" value="ATPase_P-typ_TM_dom_sf"/>
</dbReference>
<dbReference type="Pfam" id="PF16212">
    <property type="entry name" value="PhoLip_ATPase_C"/>
    <property type="match status" value="1"/>
</dbReference>
<accession>A0AAV7MVF9</accession>
<dbReference type="GO" id="GO:0007030">
    <property type="term" value="P:Golgi organization"/>
    <property type="evidence" value="ECO:0007669"/>
    <property type="project" value="TreeGrafter"/>
</dbReference>
<dbReference type="GO" id="GO:0046872">
    <property type="term" value="F:metal ion binding"/>
    <property type="evidence" value="ECO:0007669"/>
    <property type="project" value="UniProtKB-KW"/>
</dbReference>
<evidence type="ECO:0000256" key="1">
    <source>
        <dbReference type="ARBA" id="ARBA00004141"/>
    </source>
</evidence>
<dbReference type="InterPro" id="IPR023214">
    <property type="entry name" value="HAD_sf"/>
</dbReference>
<feature type="domain" description="P-type ATPase C-terminal" evidence="5">
    <location>
        <begin position="68"/>
        <end position="128"/>
    </location>
</feature>
<keyword evidence="7" id="KW-1185">Reference proteome</keyword>
<evidence type="ECO:0000313" key="6">
    <source>
        <dbReference type="EMBL" id="KAJ1107723.1"/>
    </source>
</evidence>
<evidence type="ECO:0000313" key="7">
    <source>
        <dbReference type="Proteomes" id="UP001066276"/>
    </source>
</evidence>
<dbReference type="EMBL" id="JANPWB010000013">
    <property type="protein sequence ID" value="KAJ1107723.1"/>
    <property type="molecule type" value="Genomic_DNA"/>
</dbReference>
<feature type="transmembrane region" description="Helical" evidence="4">
    <location>
        <begin position="108"/>
        <end position="131"/>
    </location>
</feature>